<keyword evidence="4" id="KW-1185">Reference proteome</keyword>
<dbReference type="OrthoDB" id="9860416at2"/>
<protein>
    <recommendedName>
        <fullName evidence="5">PknH-like extracellular domain-containing protein</fullName>
    </recommendedName>
</protein>
<dbReference type="KEGG" id="srt:Srot_2192"/>
<reference evidence="3 4" key="1">
    <citation type="journal article" date="2010" name="Stand. Genomic Sci.">
        <title>Complete genome sequence of Segniliparus rotundus type strain (CDC 1076).</title>
        <authorList>
            <person name="Sikorski J."/>
            <person name="Lapidus A."/>
            <person name="Copeland A."/>
            <person name="Misra M."/>
            <person name="Glavina Del Rio T."/>
            <person name="Nolan M."/>
            <person name="Lucas S."/>
            <person name="Chen F."/>
            <person name="Tice H."/>
            <person name="Cheng J.F."/>
            <person name="Jando M."/>
            <person name="Schneider S."/>
            <person name="Bruce D."/>
            <person name="Goodwin L."/>
            <person name="Pitluck S."/>
            <person name="Liolios K."/>
            <person name="Mikhailova N."/>
            <person name="Pati A."/>
            <person name="Ivanova N."/>
            <person name="Mavromatis K."/>
            <person name="Chen A."/>
            <person name="Palaniappan K."/>
            <person name="Chertkov O."/>
            <person name="Land M."/>
            <person name="Hauser L."/>
            <person name="Chang Y.J."/>
            <person name="Jeffries C.D."/>
            <person name="Brettin T."/>
            <person name="Detter J.C."/>
            <person name="Han C."/>
            <person name="Rohde M."/>
            <person name="Goker M."/>
            <person name="Bristow J."/>
            <person name="Eisen J.A."/>
            <person name="Markowitz V."/>
            <person name="Hugenholtz P."/>
            <person name="Kyrpides N.C."/>
            <person name="Klenk H.P."/>
        </authorList>
    </citation>
    <scope>NUCLEOTIDE SEQUENCE [LARGE SCALE GENOMIC DNA]</scope>
    <source>
        <strain evidence="4">ATCC BAA-972 / CDC 1076 / CIP 108378 / DSM 44985 / JCM 13578</strain>
    </source>
</reference>
<name>D6Z9X4_SEGRD</name>
<feature type="chain" id="PRO_5003091452" description="PknH-like extracellular domain-containing protein" evidence="2">
    <location>
        <begin position="29"/>
        <end position="207"/>
    </location>
</feature>
<dbReference type="AlphaFoldDB" id="D6Z9X4"/>
<evidence type="ECO:0000256" key="1">
    <source>
        <dbReference type="SAM" id="MobiDB-lite"/>
    </source>
</evidence>
<evidence type="ECO:0000313" key="3">
    <source>
        <dbReference type="EMBL" id="ADG98644.1"/>
    </source>
</evidence>
<organism evidence="3 4">
    <name type="scientific">Segniliparus rotundus (strain ATCC BAA-972 / CDC 1076 / CIP 108378 / DSM 44985 / JCM 13578)</name>
    <dbReference type="NCBI Taxonomy" id="640132"/>
    <lineage>
        <taxon>Bacteria</taxon>
        <taxon>Bacillati</taxon>
        <taxon>Actinomycetota</taxon>
        <taxon>Actinomycetes</taxon>
        <taxon>Mycobacteriales</taxon>
        <taxon>Segniliparaceae</taxon>
        <taxon>Segniliparus</taxon>
    </lineage>
</organism>
<feature type="compositionally biased region" description="Low complexity" evidence="1">
    <location>
        <begin position="61"/>
        <end position="72"/>
    </location>
</feature>
<dbReference type="STRING" id="640132.Srot_2192"/>
<keyword evidence="2" id="KW-0732">Signal</keyword>
<sequence>MRARMPQGFAAGLALAAAMLATVPPAAAAQGDLASDTNLDQFYPGQDDGPDGWSLAESDHTAPPSARSTTPPGCSFQTLFPAEGSRRAVLPSGSVLSVQLLRAQKDGAQRDVRTVQSWAERCASFTALGGGGTTGKNWLRVEPADAPSAKAVSYLVSAQSPFVPDELELAGTVRGALILVSQTDPGDDDSAADVYRAIAAKINDWRG</sequence>
<gene>
    <name evidence="3" type="ordered locus">Srot_2192</name>
</gene>
<dbReference type="EMBL" id="CP001958">
    <property type="protein sequence ID" value="ADG98644.1"/>
    <property type="molecule type" value="Genomic_DNA"/>
</dbReference>
<evidence type="ECO:0000256" key="2">
    <source>
        <dbReference type="SAM" id="SignalP"/>
    </source>
</evidence>
<feature type="signal peptide" evidence="2">
    <location>
        <begin position="1"/>
        <end position="28"/>
    </location>
</feature>
<evidence type="ECO:0008006" key="5">
    <source>
        <dbReference type="Google" id="ProtNLM"/>
    </source>
</evidence>
<dbReference type="RefSeq" id="WP_013139094.1">
    <property type="nucleotide sequence ID" value="NC_014168.1"/>
</dbReference>
<dbReference type="HOGENOM" id="CLU_1365398_0_0_11"/>
<feature type="region of interest" description="Disordered" evidence="1">
    <location>
        <begin position="38"/>
        <end position="72"/>
    </location>
</feature>
<proteinExistence type="predicted"/>
<dbReference type="Proteomes" id="UP000002247">
    <property type="component" value="Chromosome"/>
</dbReference>
<evidence type="ECO:0000313" key="4">
    <source>
        <dbReference type="Proteomes" id="UP000002247"/>
    </source>
</evidence>
<accession>D6Z9X4</accession>